<dbReference type="EMBL" id="UZAM01007185">
    <property type="protein sequence ID" value="VDO97343.1"/>
    <property type="molecule type" value="Genomic_DNA"/>
</dbReference>
<dbReference type="AlphaFoldDB" id="A0A183IFF4"/>
<sequence>MFCDPPRRNSAFCGSRPCRALRYRSKRGWRRSGIDEIAEIISSSGNSEQKQKLSTGALTPALKLRSHGVQSAVKYHPMGGTNMPIVKQVGSCGQASSGTVYLRANQFYLLITGLLSGRKQRRRVRRPAKASSVKENDKQPLRPIGSETALQRKSSSQDNYSRQDQTVDWSTVLSNECISAMSYRNEDSSSIGLGLGLKHLYRKVVLNQPPSTPADHHQQPPLLGACQPPNAPLALFAPCVVPVLLIRSPSTYEVSTVGLWTHELGGFVRPGIENVVPSEFC</sequence>
<gene>
    <name evidence="2" type="ORF">SBAD_LOCUS2348</name>
</gene>
<feature type="region of interest" description="Disordered" evidence="1">
    <location>
        <begin position="120"/>
        <end position="164"/>
    </location>
</feature>
<accession>A0A183IFF4</accession>
<name>A0A183IFF4_9BILA</name>
<evidence type="ECO:0000256" key="1">
    <source>
        <dbReference type="SAM" id="MobiDB-lite"/>
    </source>
</evidence>
<feature type="compositionally biased region" description="Polar residues" evidence="1">
    <location>
        <begin position="148"/>
        <end position="164"/>
    </location>
</feature>
<evidence type="ECO:0000313" key="4">
    <source>
        <dbReference type="WBParaSite" id="SBAD_0000246101-mRNA-1"/>
    </source>
</evidence>
<reference evidence="2 3" key="2">
    <citation type="submission" date="2018-11" db="EMBL/GenBank/DDBJ databases">
        <authorList>
            <consortium name="Pathogen Informatics"/>
        </authorList>
    </citation>
    <scope>NUCLEOTIDE SEQUENCE [LARGE SCALE GENOMIC DNA]</scope>
</reference>
<organism evidence="4">
    <name type="scientific">Soboliphyme baturini</name>
    <dbReference type="NCBI Taxonomy" id="241478"/>
    <lineage>
        <taxon>Eukaryota</taxon>
        <taxon>Metazoa</taxon>
        <taxon>Ecdysozoa</taxon>
        <taxon>Nematoda</taxon>
        <taxon>Enoplea</taxon>
        <taxon>Dorylaimia</taxon>
        <taxon>Dioctophymatida</taxon>
        <taxon>Dioctophymatoidea</taxon>
        <taxon>Soboliphymatidae</taxon>
        <taxon>Soboliphyme</taxon>
    </lineage>
</organism>
<keyword evidence="3" id="KW-1185">Reference proteome</keyword>
<reference evidence="4" key="1">
    <citation type="submission" date="2016-06" db="UniProtKB">
        <authorList>
            <consortium name="WormBaseParasite"/>
        </authorList>
    </citation>
    <scope>IDENTIFICATION</scope>
</reference>
<dbReference type="WBParaSite" id="SBAD_0000246101-mRNA-1">
    <property type="protein sequence ID" value="SBAD_0000246101-mRNA-1"/>
    <property type="gene ID" value="SBAD_0000246101"/>
</dbReference>
<evidence type="ECO:0000313" key="2">
    <source>
        <dbReference type="EMBL" id="VDO97343.1"/>
    </source>
</evidence>
<dbReference type="Proteomes" id="UP000270296">
    <property type="component" value="Unassembled WGS sequence"/>
</dbReference>
<protein>
    <submittedName>
        <fullName evidence="2 4">Uncharacterized protein</fullName>
    </submittedName>
</protein>
<proteinExistence type="predicted"/>
<evidence type="ECO:0000313" key="3">
    <source>
        <dbReference type="Proteomes" id="UP000270296"/>
    </source>
</evidence>